<dbReference type="HOGENOM" id="CLU_3342896_0_0_7"/>
<accession>T2GA33</accession>
<dbReference type="EMBL" id="CP006585">
    <property type="protein sequence ID" value="AGW13034.1"/>
    <property type="molecule type" value="Genomic_DNA"/>
</dbReference>
<evidence type="ECO:0000313" key="2">
    <source>
        <dbReference type="Proteomes" id="UP000016587"/>
    </source>
</evidence>
<dbReference type="AlphaFoldDB" id="T2GA33"/>
<reference evidence="1 2" key="1">
    <citation type="journal article" date="2013" name="J. Bacteriol.">
        <title>Roles of HynAB and Ech, the only two hydrogenases found in the model sulfate reducer Desulfovibrio gigas.</title>
        <authorList>
            <person name="Morais-Silva F.O."/>
            <person name="Santos C.I."/>
            <person name="Rodrigues R."/>
            <person name="Pereira I.A."/>
            <person name="Rodrigues-Pousada C."/>
        </authorList>
    </citation>
    <scope>NUCLEOTIDE SEQUENCE [LARGE SCALE GENOMIC DNA]</scope>
    <source>
        <strain evidence="2">ATCC 19364 / DSM 1382 / NCIMB 9332 / VKM B-1759</strain>
    </source>
</reference>
<gene>
    <name evidence="1" type="ORF">DGI_1173</name>
</gene>
<dbReference type="Proteomes" id="UP000016587">
    <property type="component" value="Chromosome"/>
</dbReference>
<name>T2GA33_MEGG1</name>
<organism evidence="1 2">
    <name type="scientific">Megalodesulfovibrio gigas (strain ATCC 19364 / DSM 1382 / NCIMB 9332 / VKM B-1759)</name>
    <name type="common">Desulfovibrio gigas</name>
    <dbReference type="NCBI Taxonomy" id="1121448"/>
    <lineage>
        <taxon>Bacteria</taxon>
        <taxon>Pseudomonadati</taxon>
        <taxon>Thermodesulfobacteriota</taxon>
        <taxon>Desulfovibrionia</taxon>
        <taxon>Desulfovibrionales</taxon>
        <taxon>Desulfovibrionaceae</taxon>
        <taxon>Megalodesulfovibrio</taxon>
    </lineage>
</organism>
<dbReference type="KEGG" id="dgg:DGI_1173"/>
<reference evidence="2" key="2">
    <citation type="submission" date="2013-07" db="EMBL/GenBank/DDBJ databases">
        <authorList>
            <person name="Morais-Silva F.O."/>
            <person name="Rezende A.M."/>
            <person name="Pimentel C."/>
            <person name="Resende D.M."/>
            <person name="Santos C.I."/>
            <person name="Clemente C."/>
            <person name="de Oliveira L.M."/>
            <person name="da Silva S.M."/>
            <person name="Costa D.A."/>
            <person name="Varela-Raposo A."/>
            <person name="Horacio E.C.A."/>
            <person name="Matos M."/>
            <person name="Flores O."/>
            <person name="Ruiz J.C."/>
            <person name="Rodrigues-Pousada C."/>
        </authorList>
    </citation>
    <scope>NUCLEOTIDE SEQUENCE [LARGE SCALE GENOMIC DNA]</scope>
    <source>
        <strain evidence="2">ATCC 19364 / DSM 1382 / NCIMB 9332 / VKM B-1759</strain>
    </source>
</reference>
<sequence length="37" mass="4372">MITKYYKNFGRGERERGEPFAKRFSPLATSCFNIKMP</sequence>
<protein>
    <submittedName>
        <fullName evidence="1">Uncharacterized protein</fullName>
    </submittedName>
</protein>
<evidence type="ECO:0000313" key="1">
    <source>
        <dbReference type="EMBL" id="AGW13034.1"/>
    </source>
</evidence>
<proteinExistence type="predicted"/>
<keyword evidence="2" id="KW-1185">Reference proteome</keyword>